<dbReference type="EMBL" id="MU394299">
    <property type="protein sequence ID" value="KAI6088864.1"/>
    <property type="molecule type" value="Genomic_DNA"/>
</dbReference>
<keyword evidence="2" id="KW-1185">Reference proteome</keyword>
<sequence>MTFLHSGGLSNLQFLDNSSPHFALYWQRGSLILSALLIHTLLRFLRPTRMIGASFRSVAWGYFTILGAISPWSLVFLCASTLLLSWRLWMFTVKPWVWPRQPKELPYWIPSHCNDMILTSYRDYTGRTHEVFTIQLLGKRLYIITSPTDVASAYRDNIALKFDGHLNELLENFGFGADAIKRAWHNPQPGDWCYIPNNPVNPQQMNFIHLTEDIYKKQLLPGEKMDDICRGFLGALYKSLQWNQLDHCTSSVQGSRRRISLYSLCRVAMVDAATRSMFGGHLHDIEPRIVDYMLGFNDYAWMVFFRFPDVFGRYVTEPRRKIMDALRTFIKLPDDQRSEQSWSIKSIISAQEIVGIDMEARASVILMIFWAANSNEYNISFWVMAYLLYDDEIKELVRQETEAAWKSGKLDIKFLCANCPNLEAIFNEALRLNGGAMVSRVVLERTMIGGKDLLPGSSILIPSRQLHTNEDVWGSNVREFEATRFLKKKSLARHSSFRPFGGGSTYCPGRVLAKEEVYGFVAILFHRFNMELADVATDGRKKPPFPRLNDTTPALGITGPLKSMDVIVDMTDASG</sequence>
<protein>
    <submittedName>
        <fullName evidence="1">Cytochrome P450</fullName>
    </submittedName>
</protein>
<name>A0ACC0D802_9PEZI</name>
<accession>A0ACC0D802</accession>
<dbReference type="Proteomes" id="UP001497680">
    <property type="component" value="Unassembled WGS sequence"/>
</dbReference>
<reference evidence="1 2" key="1">
    <citation type="journal article" date="2022" name="New Phytol.">
        <title>Ecological generalism drives hyperdiversity of secondary metabolite gene clusters in xylarialean endophytes.</title>
        <authorList>
            <person name="Franco M.E.E."/>
            <person name="Wisecaver J.H."/>
            <person name="Arnold A.E."/>
            <person name="Ju Y.M."/>
            <person name="Slot J.C."/>
            <person name="Ahrendt S."/>
            <person name="Moore L.P."/>
            <person name="Eastman K.E."/>
            <person name="Scott K."/>
            <person name="Konkel Z."/>
            <person name="Mondo S.J."/>
            <person name="Kuo A."/>
            <person name="Hayes R.D."/>
            <person name="Haridas S."/>
            <person name="Andreopoulos B."/>
            <person name="Riley R."/>
            <person name="LaButti K."/>
            <person name="Pangilinan J."/>
            <person name="Lipzen A."/>
            <person name="Amirebrahimi M."/>
            <person name="Yan J."/>
            <person name="Adam C."/>
            <person name="Keymanesh K."/>
            <person name="Ng V."/>
            <person name="Louie K."/>
            <person name="Northen T."/>
            <person name="Drula E."/>
            <person name="Henrissat B."/>
            <person name="Hsieh H.M."/>
            <person name="Youens-Clark K."/>
            <person name="Lutzoni F."/>
            <person name="Miadlikowska J."/>
            <person name="Eastwood D.C."/>
            <person name="Hamelin R.C."/>
            <person name="Grigoriev I.V."/>
            <person name="U'Ren J.M."/>
        </authorList>
    </citation>
    <scope>NUCLEOTIDE SEQUENCE [LARGE SCALE GENOMIC DNA]</scope>
    <source>
        <strain evidence="1 2">ER1909</strain>
    </source>
</reference>
<evidence type="ECO:0000313" key="1">
    <source>
        <dbReference type="EMBL" id="KAI6088864.1"/>
    </source>
</evidence>
<comment type="caution">
    <text evidence="1">The sequence shown here is derived from an EMBL/GenBank/DDBJ whole genome shotgun (WGS) entry which is preliminary data.</text>
</comment>
<evidence type="ECO:0000313" key="2">
    <source>
        <dbReference type="Proteomes" id="UP001497680"/>
    </source>
</evidence>
<gene>
    <name evidence="1" type="ORF">F4821DRAFT_233174</name>
</gene>
<proteinExistence type="predicted"/>
<organism evidence="1 2">
    <name type="scientific">Hypoxylon rubiginosum</name>
    <dbReference type="NCBI Taxonomy" id="110542"/>
    <lineage>
        <taxon>Eukaryota</taxon>
        <taxon>Fungi</taxon>
        <taxon>Dikarya</taxon>
        <taxon>Ascomycota</taxon>
        <taxon>Pezizomycotina</taxon>
        <taxon>Sordariomycetes</taxon>
        <taxon>Xylariomycetidae</taxon>
        <taxon>Xylariales</taxon>
        <taxon>Hypoxylaceae</taxon>
        <taxon>Hypoxylon</taxon>
    </lineage>
</organism>